<dbReference type="Gene3D" id="3.40.50.2000">
    <property type="entry name" value="Glycogen Phosphorylase B"/>
    <property type="match status" value="1"/>
</dbReference>
<proteinExistence type="predicted"/>
<feature type="domain" description="Spore protein YkvP/CgeB glycosyl transferase-like" evidence="1">
    <location>
        <begin position="208"/>
        <end position="341"/>
    </location>
</feature>
<evidence type="ECO:0000313" key="3">
    <source>
        <dbReference type="Proteomes" id="UP000603434"/>
    </source>
</evidence>
<dbReference type="AlphaFoldDB" id="A0A8J6NLG3"/>
<dbReference type="Proteomes" id="UP000603434">
    <property type="component" value="Unassembled WGS sequence"/>
</dbReference>
<gene>
    <name evidence="2" type="ORF">H8E23_00890</name>
</gene>
<dbReference type="InterPro" id="IPR055259">
    <property type="entry name" value="YkvP/CgeB_Glyco_trans-like"/>
</dbReference>
<protein>
    <submittedName>
        <fullName evidence="2">Glycosyltransferase</fullName>
    </submittedName>
</protein>
<name>A0A8J6NLG3_9BACT</name>
<evidence type="ECO:0000259" key="1">
    <source>
        <dbReference type="Pfam" id="PF13524"/>
    </source>
</evidence>
<comment type="caution">
    <text evidence="2">The sequence shown here is derived from an EMBL/GenBank/DDBJ whole genome shotgun (WGS) entry which is preliminary data.</text>
</comment>
<dbReference type="EMBL" id="JACNJH010000045">
    <property type="protein sequence ID" value="MBC8359939.1"/>
    <property type="molecule type" value="Genomic_DNA"/>
</dbReference>
<dbReference type="Pfam" id="PF13524">
    <property type="entry name" value="Glyco_trans_1_2"/>
    <property type="match status" value="1"/>
</dbReference>
<dbReference type="SUPFAM" id="SSF53756">
    <property type="entry name" value="UDP-Glycosyltransferase/glycogen phosphorylase"/>
    <property type="match status" value="1"/>
</dbReference>
<evidence type="ECO:0000313" key="2">
    <source>
        <dbReference type="EMBL" id="MBC8359939.1"/>
    </source>
</evidence>
<organism evidence="2 3">
    <name type="scientific">Candidatus Desulfatibia profunda</name>
    <dbReference type="NCBI Taxonomy" id="2841695"/>
    <lineage>
        <taxon>Bacteria</taxon>
        <taxon>Pseudomonadati</taxon>
        <taxon>Thermodesulfobacteriota</taxon>
        <taxon>Desulfobacteria</taxon>
        <taxon>Desulfobacterales</taxon>
        <taxon>Desulfobacterales incertae sedis</taxon>
        <taxon>Candidatus Desulfatibia</taxon>
    </lineage>
</organism>
<reference evidence="2 3" key="1">
    <citation type="submission" date="2020-08" db="EMBL/GenBank/DDBJ databases">
        <title>Bridging the membrane lipid divide: bacteria of the FCB group superphylum have the potential to synthesize archaeal ether lipids.</title>
        <authorList>
            <person name="Villanueva L."/>
            <person name="Von Meijenfeldt F.A.B."/>
            <person name="Westbye A.B."/>
            <person name="Yadav S."/>
            <person name="Hopmans E.C."/>
            <person name="Dutilh B.E."/>
            <person name="Sinninghe Damste J.S."/>
        </authorList>
    </citation>
    <scope>NUCLEOTIDE SEQUENCE [LARGE SCALE GENOMIC DNA]</scope>
    <source>
        <strain evidence="2">NIOZ-UU30</strain>
    </source>
</reference>
<sequence>MKILFAAPVSFYQYTFFISQYVMGLAKASKSLGHDVRIVRTTENMYNPFLWKFIEKEFQILRQLFRSLVDIPHDLLLMIQVYREIKEYKPDVLFLHLVDTSYFSYIVKHIKNQECKVLVWLGVHPSRVSKGIHDLLRQADCALIYDATYLDYFQSIDIKNTKVIPLGCDVSYYASVNPDTETKKKLRADVSFVGLFDPFREKYLKALSEFNLGVWSWNIKDYNTPLRKFHRGTAFGESMVKVFKSSKIVINIHREFEINGGNYRLFEIPACGAFQLVDNKKEIGKHFEIGKEIVTFDDEDDLKSKVRYYIANESEREKIARAGYERTRRDHSLVSRMKEIIAVLDGN</sequence>
<accession>A0A8J6NLG3</accession>